<comment type="caution">
    <text evidence="1">The sequence shown here is derived from an EMBL/GenBank/DDBJ whole genome shotgun (WGS) entry which is preliminary data.</text>
</comment>
<dbReference type="AlphaFoldDB" id="X0RKL1"/>
<dbReference type="PROSITE" id="PS51257">
    <property type="entry name" value="PROKAR_LIPOPROTEIN"/>
    <property type="match status" value="1"/>
</dbReference>
<proteinExistence type="predicted"/>
<reference evidence="1" key="1">
    <citation type="journal article" date="2014" name="Front. Microbiol.">
        <title>High frequency of phylogenetically diverse reductive dehalogenase-homologous genes in deep subseafloor sedimentary metagenomes.</title>
        <authorList>
            <person name="Kawai M."/>
            <person name="Futagami T."/>
            <person name="Toyoda A."/>
            <person name="Takaki Y."/>
            <person name="Nishi S."/>
            <person name="Hori S."/>
            <person name="Arai W."/>
            <person name="Tsubouchi T."/>
            <person name="Morono Y."/>
            <person name="Uchiyama I."/>
            <person name="Ito T."/>
            <person name="Fujiyama A."/>
            <person name="Inagaki F."/>
            <person name="Takami H."/>
        </authorList>
    </citation>
    <scope>NUCLEOTIDE SEQUENCE</scope>
    <source>
        <strain evidence="1">Expedition CK06-06</strain>
    </source>
</reference>
<feature type="non-terminal residue" evidence="1">
    <location>
        <position position="45"/>
    </location>
</feature>
<accession>X0RKL1</accession>
<organism evidence="1">
    <name type="scientific">marine sediment metagenome</name>
    <dbReference type="NCBI Taxonomy" id="412755"/>
    <lineage>
        <taxon>unclassified sequences</taxon>
        <taxon>metagenomes</taxon>
        <taxon>ecological metagenomes</taxon>
    </lineage>
</organism>
<sequence length="45" mass="5158">MFKKSKLKILVVTAISFCFLFTFSFMTACGKTMPTEEAMEEEIEV</sequence>
<evidence type="ECO:0000313" key="1">
    <source>
        <dbReference type="EMBL" id="GAF69359.1"/>
    </source>
</evidence>
<protein>
    <submittedName>
        <fullName evidence="1">Uncharacterized protein</fullName>
    </submittedName>
</protein>
<name>X0RKL1_9ZZZZ</name>
<gene>
    <name evidence="1" type="ORF">S01H1_07506</name>
</gene>
<dbReference type="EMBL" id="BARS01003866">
    <property type="protein sequence ID" value="GAF69359.1"/>
    <property type="molecule type" value="Genomic_DNA"/>
</dbReference>